<comment type="similarity">
    <text evidence="1">Belongs to the KRI1 family.</text>
</comment>
<feature type="compositionally biased region" description="Basic residues" evidence="3">
    <location>
        <begin position="637"/>
        <end position="648"/>
    </location>
</feature>
<feature type="compositionally biased region" description="Acidic residues" evidence="3">
    <location>
        <begin position="552"/>
        <end position="564"/>
    </location>
</feature>
<dbReference type="GO" id="GO:0005730">
    <property type="term" value="C:nucleolus"/>
    <property type="evidence" value="ECO:0007669"/>
    <property type="project" value="TreeGrafter"/>
</dbReference>
<dbReference type="AlphaFoldDB" id="A0AAV3ZHY8"/>
<dbReference type="InterPro" id="IPR024626">
    <property type="entry name" value="Kri1-like_C"/>
</dbReference>
<feature type="domain" description="Kri1-like C-terminal" evidence="4">
    <location>
        <begin position="452"/>
        <end position="521"/>
    </location>
</feature>
<proteinExistence type="inferred from homology"/>
<feature type="region of interest" description="Disordered" evidence="3">
    <location>
        <begin position="144"/>
        <end position="211"/>
    </location>
</feature>
<feature type="compositionally biased region" description="Basic residues" evidence="3">
    <location>
        <begin position="538"/>
        <end position="548"/>
    </location>
</feature>
<feature type="compositionally biased region" description="Basic and acidic residues" evidence="3">
    <location>
        <begin position="162"/>
        <end position="172"/>
    </location>
</feature>
<sequence length="799" mass="93175">MELLGSSSSDEEEVSFKINTNYAKNYEKWRRKEEKQRLLDKYGEQESTDSSEEEEIRSTPQMDKDWLRAYAVVRFKQARLYKEGERFFKDTAQPVSKKKEKATTLKDHERKFILEKGGIDEEIKAKPVVGKSYFEEQEEIKQSLKEAIGDSSANESEEEEDLLVKAHKTDEQKQEEENEYLEWLKGERESLGDPDAEAELAPLKQYWNDPSLDEKEKVLRDYILNNGYMDQEDSDSESDNEEGPNLKEAPDPEEEEKFLEKAELYEHKYNFRHEEPGGDEIKSYPRVIDTSVRTKDTRRAEKRKQKLERKNKEKEKMKEEVRLLQKLQMEEKMEKLEKLRKIAHRPDLDYDLEADFDPEEHNKIMKKYFDDNYYEDEHEERKPKFDYDAAIDEEEDDWWKERLQEEQDGIVEDEEDDNDDGNDATGNAYGQNEEELDADDPNFIVSCLCISSQKKKKLKSRKVVPNDYGLTTEEILSLPDRELNAWVSVKKMSQHRTAREEAEERRRFQARAKDIEKKKKILPSLFTEQDEKPETLPKKKKKKKRNKRKLESEDEAASSAEPDELQNNTELLPTKKRKKSHSLSHSSLNESSENQAKSSQVQKFGKKIKNKIFDDQESTTNDVDIVGKLSKSDKLKNQKLKTSGKKKEKVKDLEKNLGNEGSADETKQQLLNNDKLKHVKKKNNTDQSISSAKPESAKVLPSKQNKDSGDSQANDSHSTKQLKKKRKLKSNGDEQKRKRRKLSIKMNKKLADNAETVTDNKSLERQLSKIMSASRLSKYGLGPNVAKGAKKKKKKKLTT</sequence>
<feature type="compositionally biased region" description="Basic residues" evidence="3">
    <location>
        <begin position="788"/>
        <end position="799"/>
    </location>
</feature>
<feature type="compositionally biased region" description="Basic and acidic residues" evidence="3">
    <location>
        <begin position="258"/>
        <end position="283"/>
    </location>
</feature>
<feature type="compositionally biased region" description="Acidic residues" evidence="3">
    <location>
        <begin position="46"/>
        <end position="55"/>
    </location>
</feature>
<feature type="compositionally biased region" description="Basic residues" evidence="3">
    <location>
        <begin position="720"/>
        <end position="729"/>
    </location>
</feature>
<feature type="compositionally biased region" description="Basic and acidic residues" evidence="3">
    <location>
        <begin position="182"/>
        <end position="191"/>
    </location>
</feature>
<evidence type="ECO:0000313" key="6">
    <source>
        <dbReference type="Proteomes" id="UP000735302"/>
    </source>
</evidence>
<dbReference type="GO" id="GO:0000447">
    <property type="term" value="P:endonucleolytic cleavage in ITS1 to separate SSU-rRNA from 5.8S rRNA and LSU-rRNA from tricistronic rRNA transcript (SSU-rRNA, 5.8S rRNA, LSU-rRNA)"/>
    <property type="evidence" value="ECO:0007669"/>
    <property type="project" value="TreeGrafter"/>
</dbReference>
<dbReference type="EMBL" id="BLXT01002413">
    <property type="protein sequence ID" value="GFN94087.1"/>
    <property type="molecule type" value="Genomic_DNA"/>
</dbReference>
<keyword evidence="6" id="KW-1185">Reference proteome</keyword>
<feature type="compositionally biased region" description="Basic and acidic residues" evidence="3">
    <location>
        <begin position="497"/>
        <end position="517"/>
    </location>
</feature>
<evidence type="ECO:0000256" key="2">
    <source>
        <dbReference type="ARBA" id="ARBA00017294"/>
    </source>
</evidence>
<feature type="region of interest" description="Disordered" evidence="3">
    <location>
        <begin position="491"/>
        <end position="759"/>
    </location>
</feature>
<name>A0AAV3ZHY8_9GAST</name>
<dbReference type="PANTHER" id="PTHR14490:SF5">
    <property type="entry name" value="PROTEIN KRI1 HOMOLOG"/>
    <property type="match status" value="1"/>
</dbReference>
<feature type="compositionally biased region" description="Acidic residues" evidence="3">
    <location>
        <begin position="406"/>
        <end position="422"/>
    </location>
</feature>
<evidence type="ECO:0000313" key="5">
    <source>
        <dbReference type="EMBL" id="GFN94087.1"/>
    </source>
</evidence>
<dbReference type="InterPro" id="IPR018034">
    <property type="entry name" value="Kri1"/>
</dbReference>
<feature type="compositionally biased region" description="Low complexity" evidence="3">
    <location>
        <begin position="583"/>
        <end position="594"/>
    </location>
</feature>
<dbReference type="Pfam" id="PF05178">
    <property type="entry name" value="Kri1"/>
    <property type="match status" value="1"/>
</dbReference>
<feature type="compositionally biased region" description="Basic residues" evidence="3">
    <location>
        <begin position="737"/>
        <end position="748"/>
    </location>
</feature>
<feature type="compositionally biased region" description="Basic and acidic residues" evidence="3">
    <location>
        <begin position="308"/>
        <end position="319"/>
    </location>
</feature>
<dbReference type="GO" id="GO:0030686">
    <property type="term" value="C:90S preribosome"/>
    <property type="evidence" value="ECO:0007669"/>
    <property type="project" value="TreeGrafter"/>
</dbReference>
<feature type="region of interest" description="Disordered" evidence="3">
    <location>
        <begin position="38"/>
        <end position="60"/>
    </location>
</feature>
<feature type="compositionally biased region" description="Acidic residues" evidence="3">
    <location>
        <begin position="230"/>
        <end position="242"/>
    </location>
</feature>
<dbReference type="PANTHER" id="PTHR14490">
    <property type="entry name" value="ZINC FINGER, ZZ TYPE"/>
    <property type="match status" value="1"/>
</dbReference>
<feature type="region of interest" description="Disordered" evidence="3">
    <location>
        <begin position="396"/>
        <end position="437"/>
    </location>
</feature>
<reference evidence="5 6" key="1">
    <citation type="journal article" date="2021" name="Elife">
        <title>Chloroplast acquisition without the gene transfer in kleptoplastic sea slugs, Plakobranchus ocellatus.</title>
        <authorList>
            <person name="Maeda T."/>
            <person name="Takahashi S."/>
            <person name="Yoshida T."/>
            <person name="Shimamura S."/>
            <person name="Takaki Y."/>
            <person name="Nagai Y."/>
            <person name="Toyoda A."/>
            <person name="Suzuki Y."/>
            <person name="Arimoto A."/>
            <person name="Ishii H."/>
            <person name="Satoh N."/>
            <person name="Nishiyama T."/>
            <person name="Hasebe M."/>
            <person name="Maruyama T."/>
            <person name="Minagawa J."/>
            <person name="Obokata J."/>
            <person name="Shigenobu S."/>
        </authorList>
    </citation>
    <scope>NUCLEOTIDE SEQUENCE [LARGE SCALE GENOMIC DNA]</scope>
</reference>
<comment type="caution">
    <text evidence="5">The sequence shown here is derived from an EMBL/GenBank/DDBJ whole genome shotgun (WGS) entry which is preliminary data.</text>
</comment>
<accession>A0AAV3ZHY8</accession>
<organism evidence="5 6">
    <name type="scientific">Plakobranchus ocellatus</name>
    <dbReference type="NCBI Taxonomy" id="259542"/>
    <lineage>
        <taxon>Eukaryota</taxon>
        <taxon>Metazoa</taxon>
        <taxon>Spiralia</taxon>
        <taxon>Lophotrochozoa</taxon>
        <taxon>Mollusca</taxon>
        <taxon>Gastropoda</taxon>
        <taxon>Heterobranchia</taxon>
        <taxon>Euthyneura</taxon>
        <taxon>Panpulmonata</taxon>
        <taxon>Sacoglossa</taxon>
        <taxon>Placobranchoidea</taxon>
        <taxon>Plakobranchidae</taxon>
        <taxon>Plakobranchus</taxon>
    </lineage>
</organism>
<feature type="region of interest" description="Disordered" evidence="3">
    <location>
        <begin position="223"/>
        <end position="319"/>
    </location>
</feature>
<evidence type="ECO:0000259" key="4">
    <source>
        <dbReference type="Pfam" id="PF12936"/>
    </source>
</evidence>
<dbReference type="Proteomes" id="UP000735302">
    <property type="component" value="Unassembled WGS sequence"/>
</dbReference>
<evidence type="ECO:0000256" key="3">
    <source>
        <dbReference type="SAM" id="MobiDB-lite"/>
    </source>
</evidence>
<feature type="region of interest" description="Disordered" evidence="3">
    <location>
        <begin position="779"/>
        <end position="799"/>
    </location>
</feature>
<protein>
    <recommendedName>
        <fullName evidence="2">Protein KRI1 homolog</fullName>
    </recommendedName>
</protein>
<dbReference type="Pfam" id="PF12936">
    <property type="entry name" value="Kri1_C"/>
    <property type="match status" value="1"/>
</dbReference>
<evidence type="ECO:0000256" key="1">
    <source>
        <dbReference type="ARBA" id="ARBA00007473"/>
    </source>
</evidence>
<gene>
    <name evidence="5" type="ORF">PoB_002059300</name>
</gene>